<evidence type="ECO:0000256" key="3">
    <source>
        <dbReference type="ARBA" id="ARBA00022763"/>
    </source>
</evidence>
<feature type="compositionally biased region" description="Basic and acidic residues" evidence="6">
    <location>
        <begin position="233"/>
        <end position="247"/>
    </location>
</feature>
<dbReference type="PANTHER" id="PTHR23196:SF34">
    <property type="entry name" value="MEDIATOR OF DNA DAMAGE CHECKPOINT PROTEIN 1"/>
    <property type="match status" value="1"/>
</dbReference>
<dbReference type="PROSITE" id="PS50172">
    <property type="entry name" value="BRCT"/>
    <property type="match status" value="1"/>
</dbReference>
<proteinExistence type="predicted"/>
<dbReference type="Pfam" id="PF16770">
    <property type="entry name" value="RTT107_BRCT_5"/>
    <property type="match status" value="1"/>
</dbReference>
<dbReference type="GO" id="GO:0006281">
    <property type="term" value="P:DNA repair"/>
    <property type="evidence" value="ECO:0007669"/>
    <property type="project" value="UniProtKB-KW"/>
</dbReference>
<keyword evidence="3" id="KW-0227">DNA damage</keyword>
<keyword evidence="9" id="KW-1185">Reference proteome</keyword>
<feature type="compositionally biased region" description="Polar residues" evidence="6">
    <location>
        <begin position="248"/>
        <end position="258"/>
    </location>
</feature>
<comment type="subcellular location">
    <subcellularLocation>
        <location evidence="1">Nucleus</location>
    </subcellularLocation>
</comment>
<dbReference type="CDD" id="cd17744">
    <property type="entry name" value="BRCT_MDC1_rpt1"/>
    <property type="match status" value="1"/>
</dbReference>
<evidence type="ECO:0000313" key="8">
    <source>
        <dbReference type="EMBL" id="DBA20559.1"/>
    </source>
</evidence>
<dbReference type="PANTHER" id="PTHR23196">
    <property type="entry name" value="PAX TRANSCRIPTION ACTIVATION DOMAIN INTERACTING PROTEIN"/>
    <property type="match status" value="1"/>
</dbReference>
<gene>
    <name evidence="8" type="ORF">GDO54_017323</name>
</gene>
<dbReference type="Pfam" id="PF16589">
    <property type="entry name" value="BRCT_2"/>
    <property type="match status" value="1"/>
</dbReference>
<keyword evidence="4" id="KW-0234">DNA repair</keyword>
<dbReference type="InterPro" id="IPR051579">
    <property type="entry name" value="DDR_Transcriptional_Reg"/>
</dbReference>
<feature type="domain" description="BRCT" evidence="7">
    <location>
        <begin position="504"/>
        <end position="582"/>
    </location>
</feature>
<dbReference type="GO" id="GO:0005634">
    <property type="term" value="C:nucleus"/>
    <property type="evidence" value="ECO:0007669"/>
    <property type="project" value="UniProtKB-SubCell"/>
</dbReference>
<reference evidence="8" key="1">
    <citation type="thesis" date="2020" institute="ProQuest LLC" country="789 East Eisenhower Parkway, Ann Arbor, MI, USA">
        <title>Comparative Genomics and Chromosome Evolution.</title>
        <authorList>
            <person name="Mudd A.B."/>
        </authorList>
    </citation>
    <scope>NUCLEOTIDE SEQUENCE</scope>
    <source>
        <strain evidence="8">1538</strain>
        <tissue evidence="8">Blood</tissue>
    </source>
</reference>
<dbReference type="AlphaFoldDB" id="A0AAV3A1J2"/>
<keyword evidence="5" id="KW-0539">Nucleus</keyword>
<feature type="compositionally biased region" description="Basic and acidic residues" evidence="6">
    <location>
        <begin position="428"/>
        <end position="440"/>
    </location>
</feature>
<evidence type="ECO:0000256" key="5">
    <source>
        <dbReference type="ARBA" id="ARBA00023242"/>
    </source>
</evidence>
<feature type="compositionally biased region" description="Basic and acidic residues" evidence="6">
    <location>
        <begin position="339"/>
        <end position="353"/>
    </location>
</feature>
<feature type="compositionally biased region" description="Basic and acidic residues" evidence="6">
    <location>
        <begin position="271"/>
        <end position="281"/>
    </location>
</feature>
<feature type="region of interest" description="Disordered" evidence="6">
    <location>
        <begin position="14"/>
        <end position="481"/>
    </location>
</feature>
<dbReference type="Gene3D" id="3.40.50.10190">
    <property type="entry name" value="BRCT domain"/>
    <property type="match status" value="2"/>
</dbReference>
<evidence type="ECO:0000256" key="4">
    <source>
        <dbReference type="ARBA" id="ARBA00023204"/>
    </source>
</evidence>
<dbReference type="InterPro" id="IPR001357">
    <property type="entry name" value="BRCT_dom"/>
</dbReference>
<protein>
    <recommendedName>
        <fullName evidence="7">BRCT domain-containing protein</fullName>
    </recommendedName>
</protein>
<dbReference type="InterPro" id="IPR036420">
    <property type="entry name" value="BRCT_dom_sf"/>
</dbReference>
<name>A0AAV3A1J2_PYXAD</name>
<accession>A0AAV3A1J2</accession>
<comment type="caution">
    <text evidence="8">The sequence shown here is derived from an EMBL/GenBank/DDBJ whole genome shotgun (WGS) entry which is preliminary data.</text>
</comment>
<evidence type="ECO:0000256" key="2">
    <source>
        <dbReference type="ARBA" id="ARBA00022553"/>
    </source>
</evidence>
<dbReference type="Proteomes" id="UP001181693">
    <property type="component" value="Unassembled WGS sequence"/>
</dbReference>
<evidence type="ECO:0000256" key="6">
    <source>
        <dbReference type="SAM" id="MobiDB-lite"/>
    </source>
</evidence>
<evidence type="ECO:0000259" key="7">
    <source>
        <dbReference type="PROSITE" id="PS50172"/>
    </source>
</evidence>
<organism evidence="8 9">
    <name type="scientific">Pyxicephalus adspersus</name>
    <name type="common">African bullfrog</name>
    <dbReference type="NCBI Taxonomy" id="30357"/>
    <lineage>
        <taxon>Eukaryota</taxon>
        <taxon>Metazoa</taxon>
        <taxon>Chordata</taxon>
        <taxon>Craniata</taxon>
        <taxon>Vertebrata</taxon>
        <taxon>Euteleostomi</taxon>
        <taxon>Amphibia</taxon>
        <taxon>Batrachia</taxon>
        <taxon>Anura</taxon>
        <taxon>Neobatrachia</taxon>
        <taxon>Ranoidea</taxon>
        <taxon>Pyxicephalidae</taxon>
        <taxon>Pyxicephalinae</taxon>
        <taxon>Pyxicephalus</taxon>
    </lineage>
</organism>
<evidence type="ECO:0000256" key="1">
    <source>
        <dbReference type="ARBA" id="ARBA00004123"/>
    </source>
</evidence>
<feature type="compositionally biased region" description="Polar residues" evidence="6">
    <location>
        <begin position="463"/>
        <end position="472"/>
    </location>
</feature>
<keyword evidence="2" id="KW-0597">Phosphoprotein</keyword>
<evidence type="ECO:0000313" key="9">
    <source>
        <dbReference type="Proteomes" id="UP001181693"/>
    </source>
</evidence>
<dbReference type="SUPFAM" id="SSF52113">
    <property type="entry name" value="BRCT domain"/>
    <property type="match status" value="1"/>
</dbReference>
<sequence>MQLHHRETPEIVTALAGGRKREHMSGGAVGTGGSENEIVLASAKNTENESRILELPEQSESTSAPPPKKPVRGKRQAAPKAIQDDTQESELISTPLEKQGDLKGPTSRTPKSHEGDDTNASQNKEADQTGPEAQHFRNTRPIRRLSNVKGEVKEGSQIGEQPGKLLSKRATRGNQKKEKNSQQALEDNPDTSTLSKRTRKRSREESPKPGQVTEVEKTGEDDTVQQTRKTRRSYREEQKTDANEESLKSSSTAEAQTKITRRGSRRVAVIDQKEIVKETVTRKRRYSKPDAQLENQPKTSARGRKVLKQEDAEETTTEIIKEAKAAQNISRRTRSGNRANEKIGTEHEPDKEVSQSQISSKNRKKASDDSHTLMESTEPKDKVNEATEKRENEIPSSYDEMPRKGTPPAKETAQVFTPVASRKRGKVPKAEVELQRKNSDDGQGAEEEVPSRRRGRARKVTDDSNTSTSGGEISNCEPLCRTRTHRGNTSTLSARPYVPRLGAKTKVLFTGVVIEMGEDTIRLLGGEIAESVFDCTHLITDRVRRTLKFLCALARGIPIVSLDWLDKCKKNGCFLSYTKFLVKDEEQEKKFNFVLSESLQKAKRKPLFEGYEFHVTPNVKPDPDFMKDIICCSGATYLPDFPQTFKEKRIIVSTPEEAVQLKKSVPAGIPVTSPEILLSGILQQRINVAAYLLSSP</sequence>
<dbReference type="EMBL" id="DYDO01000007">
    <property type="protein sequence ID" value="DBA20559.1"/>
    <property type="molecule type" value="Genomic_DNA"/>
</dbReference>
<feature type="compositionally biased region" description="Basic and acidic residues" evidence="6">
    <location>
        <begin position="365"/>
        <end position="393"/>
    </location>
</feature>
<dbReference type="SMART" id="SM00292">
    <property type="entry name" value="BRCT"/>
    <property type="match status" value="2"/>
</dbReference>